<keyword evidence="12" id="KW-1185">Reference proteome</keyword>
<dbReference type="Gene3D" id="3.50.50.60">
    <property type="entry name" value="FAD/NAD(P)-binding domain"/>
    <property type="match status" value="1"/>
</dbReference>
<sequence length="593" mass="63811">MKATTLLGLLPLVRPSLGREEAADYIIVGAGTAGLVLANRLSEDPSVTVTVIEPGADERNNINVTGTDKFSLAFNTHIDWQYSTVNQPRANNRSLPLHQGKAWGGTSTINGMTYIRGNKLEFDLWSHLGNPGWTWSTLLPYFIKSENYTLPTPSQLDAGATYQPQNHGFSGPLHVGYPAALHNGSFAPLILGAWDDMSASLAHNADLNSGDVHGFGMGPQTLDGREDVRYDSARAYYHPVEHRGNLRIVRGTVRRILWGDGGGKGGRELLRANGVEFVTDQGAVQRMRVGKEVIVSAGGVRSPLVLEASGIGNRRILESLGIETLVDLPGVGENLGGQSAHIIVFSGEMEASASAYHTHVTAAELFGANLESVRNATRESIPRWAKDMARGSRNALSPEALEKQFRLQYDLIFKHNVTPAEVITVSAPGGIMVSNYYAILPFSRGSVHLGGLDQIDKPVIDPGVFSADFDIAATTAIGRMAQRFWLSDHIRPLVTAQLVPDASALPENATDAQWLAHLRQSLDMAAHPRGSAAMMSRELGGVVDPELRVYGTANVRVVDASVIPMPISGHMSAAVYAVAEKAADIIKQNSKGQ</sequence>
<dbReference type="SUPFAM" id="SSF51905">
    <property type="entry name" value="FAD/NAD(P)-binding domain"/>
    <property type="match status" value="1"/>
</dbReference>
<dbReference type="InterPro" id="IPR012132">
    <property type="entry name" value="GMC_OxRdtase"/>
</dbReference>
<dbReference type="GO" id="GO:0016614">
    <property type="term" value="F:oxidoreductase activity, acting on CH-OH group of donors"/>
    <property type="evidence" value="ECO:0007669"/>
    <property type="project" value="InterPro"/>
</dbReference>
<evidence type="ECO:0000256" key="2">
    <source>
        <dbReference type="ARBA" id="ARBA00010790"/>
    </source>
</evidence>
<evidence type="ECO:0000313" key="12">
    <source>
        <dbReference type="Proteomes" id="UP001175000"/>
    </source>
</evidence>
<dbReference type="PIRSF" id="PIRSF000137">
    <property type="entry name" value="Alcohol_oxidase"/>
    <property type="match status" value="1"/>
</dbReference>
<feature type="domain" description="Glucose-methanol-choline oxidoreductase N-terminal" evidence="10">
    <location>
        <begin position="100"/>
        <end position="123"/>
    </location>
</feature>
<evidence type="ECO:0000256" key="7">
    <source>
        <dbReference type="PIRSR" id="PIRSR000137-2"/>
    </source>
</evidence>
<accession>A0AA39WTD8</accession>
<dbReference type="Pfam" id="PF05199">
    <property type="entry name" value="GMC_oxred_C"/>
    <property type="match status" value="1"/>
</dbReference>
<feature type="binding site" evidence="7">
    <location>
        <position position="106"/>
    </location>
    <ligand>
        <name>FAD</name>
        <dbReference type="ChEBI" id="CHEBI:57692"/>
    </ligand>
</feature>
<comment type="caution">
    <text evidence="11">The sequence shown here is derived from an EMBL/GenBank/DDBJ whole genome shotgun (WGS) entry which is preliminary data.</text>
</comment>
<dbReference type="InterPro" id="IPR036188">
    <property type="entry name" value="FAD/NAD-bd_sf"/>
</dbReference>
<dbReference type="InterPro" id="IPR007867">
    <property type="entry name" value="GMC_OxRtase_C"/>
</dbReference>
<dbReference type="InterPro" id="IPR027424">
    <property type="entry name" value="Glucose_Oxidase_domain_2"/>
</dbReference>
<dbReference type="SUPFAM" id="SSF54373">
    <property type="entry name" value="FAD-linked reductases, C-terminal domain"/>
    <property type="match status" value="1"/>
</dbReference>
<dbReference type="GO" id="GO:0050660">
    <property type="term" value="F:flavin adenine dinucleotide binding"/>
    <property type="evidence" value="ECO:0007669"/>
    <property type="project" value="InterPro"/>
</dbReference>
<dbReference type="EMBL" id="JAULSU010000004">
    <property type="protein sequence ID" value="KAK0620970.1"/>
    <property type="molecule type" value="Genomic_DNA"/>
</dbReference>
<evidence type="ECO:0000256" key="8">
    <source>
        <dbReference type="RuleBase" id="RU003968"/>
    </source>
</evidence>
<feature type="binding site" evidence="7">
    <location>
        <position position="253"/>
    </location>
    <ligand>
        <name>FAD</name>
        <dbReference type="ChEBI" id="CHEBI:57692"/>
    </ligand>
</feature>
<dbReference type="Gene3D" id="4.10.450.10">
    <property type="entry name" value="Glucose Oxidase, domain 2"/>
    <property type="match status" value="1"/>
</dbReference>
<evidence type="ECO:0000256" key="9">
    <source>
        <dbReference type="SAM" id="SignalP"/>
    </source>
</evidence>
<dbReference type="PANTHER" id="PTHR11552">
    <property type="entry name" value="GLUCOSE-METHANOL-CHOLINE GMC OXIDOREDUCTASE"/>
    <property type="match status" value="1"/>
</dbReference>
<feature type="signal peptide" evidence="9">
    <location>
        <begin position="1"/>
        <end position="18"/>
    </location>
</feature>
<evidence type="ECO:0000256" key="3">
    <source>
        <dbReference type="ARBA" id="ARBA00022630"/>
    </source>
</evidence>
<comment type="similarity">
    <text evidence="2 8">Belongs to the GMC oxidoreductase family.</text>
</comment>
<comment type="cofactor">
    <cofactor evidence="1 7">
        <name>FAD</name>
        <dbReference type="ChEBI" id="CHEBI:57692"/>
    </cofactor>
</comment>
<dbReference type="Proteomes" id="UP001175000">
    <property type="component" value="Unassembled WGS sequence"/>
</dbReference>
<name>A0AA39WTD8_9PEZI</name>
<evidence type="ECO:0000259" key="10">
    <source>
        <dbReference type="PROSITE" id="PS00623"/>
    </source>
</evidence>
<reference evidence="11" key="1">
    <citation type="submission" date="2023-06" db="EMBL/GenBank/DDBJ databases">
        <title>Genome-scale phylogeny and comparative genomics of the fungal order Sordariales.</title>
        <authorList>
            <consortium name="Lawrence Berkeley National Laboratory"/>
            <person name="Hensen N."/>
            <person name="Bonometti L."/>
            <person name="Westerberg I."/>
            <person name="Brannstrom I.O."/>
            <person name="Guillou S."/>
            <person name="Cros-Aarteil S."/>
            <person name="Calhoun S."/>
            <person name="Haridas S."/>
            <person name="Kuo A."/>
            <person name="Mondo S."/>
            <person name="Pangilinan J."/>
            <person name="Riley R."/>
            <person name="Labutti K."/>
            <person name="Andreopoulos B."/>
            <person name="Lipzen A."/>
            <person name="Chen C."/>
            <person name="Yanf M."/>
            <person name="Daum C."/>
            <person name="Ng V."/>
            <person name="Clum A."/>
            <person name="Steindorff A."/>
            <person name="Ohm R."/>
            <person name="Martin F."/>
            <person name="Silar P."/>
            <person name="Natvig D."/>
            <person name="Lalanne C."/>
            <person name="Gautier V."/>
            <person name="Ament-Velasquez S.L."/>
            <person name="Kruys A."/>
            <person name="Hutchinson M.I."/>
            <person name="Powell A.J."/>
            <person name="Barry K."/>
            <person name="Miller A.N."/>
            <person name="Grigoriev I.V."/>
            <person name="Debuchy R."/>
            <person name="Gladieux P."/>
            <person name="Thoren M.H."/>
            <person name="Johannesson H."/>
        </authorList>
    </citation>
    <scope>NUCLEOTIDE SEQUENCE</scope>
    <source>
        <strain evidence="11">CBS 606.72</strain>
    </source>
</reference>
<evidence type="ECO:0000256" key="6">
    <source>
        <dbReference type="PIRSR" id="PIRSR000137-1"/>
    </source>
</evidence>
<dbReference type="PANTHER" id="PTHR11552:SF201">
    <property type="entry name" value="GLUCOSE-METHANOL-CHOLINE OXIDOREDUCTASE N-TERMINAL DOMAIN-CONTAINING PROTEIN"/>
    <property type="match status" value="1"/>
</dbReference>
<organism evidence="11 12">
    <name type="scientific">Immersiella caudata</name>
    <dbReference type="NCBI Taxonomy" id="314043"/>
    <lineage>
        <taxon>Eukaryota</taxon>
        <taxon>Fungi</taxon>
        <taxon>Dikarya</taxon>
        <taxon>Ascomycota</taxon>
        <taxon>Pezizomycotina</taxon>
        <taxon>Sordariomycetes</taxon>
        <taxon>Sordariomycetidae</taxon>
        <taxon>Sordariales</taxon>
        <taxon>Lasiosphaeriaceae</taxon>
        <taxon>Immersiella</taxon>
    </lineage>
</organism>
<dbReference type="InterPro" id="IPR000172">
    <property type="entry name" value="GMC_OxRdtase_N"/>
</dbReference>
<evidence type="ECO:0000313" key="11">
    <source>
        <dbReference type="EMBL" id="KAK0620970.1"/>
    </source>
</evidence>
<feature type="active site" description="Proton acceptor" evidence="6">
    <location>
        <position position="570"/>
    </location>
</feature>
<dbReference type="PROSITE" id="PS00623">
    <property type="entry name" value="GMC_OXRED_1"/>
    <property type="match status" value="1"/>
</dbReference>
<keyword evidence="4 7" id="KW-0274">FAD</keyword>
<evidence type="ECO:0000256" key="5">
    <source>
        <dbReference type="ARBA" id="ARBA00023002"/>
    </source>
</evidence>
<keyword evidence="5" id="KW-0560">Oxidoreductase</keyword>
<proteinExistence type="inferred from homology"/>
<keyword evidence="9" id="KW-0732">Signal</keyword>
<protein>
    <submittedName>
        <fullName evidence="11">Glucose oxidase</fullName>
    </submittedName>
</protein>
<feature type="chain" id="PRO_5041452690" evidence="9">
    <location>
        <begin position="19"/>
        <end position="593"/>
    </location>
</feature>
<dbReference type="Gene3D" id="3.30.560.10">
    <property type="entry name" value="Glucose Oxidase, domain 3"/>
    <property type="match status" value="1"/>
</dbReference>
<evidence type="ECO:0000256" key="4">
    <source>
        <dbReference type="ARBA" id="ARBA00022827"/>
    </source>
</evidence>
<dbReference type="AlphaFoldDB" id="A0AA39WTD8"/>
<evidence type="ECO:0000256" key="1">
    <source>
        <dbReference type="ARBA" id="ARBA00001974"/>
    </source>
</evidence>
<keyword evidence="3 8" id="KW-0285">Flavoprotein</keyword>
<gene>
    <name evidence="11" type="ORF">B0T14DRAFT_458249</name>
</gene>
<feature type="active site" description="Proton donor" evidence="6">
    <location>
        <position position="527"/>
    </location>
</feature>
<dbReference type="Pfam" id="PF00732">
    <property type="entry name" value="GMC_oxred_N"/>
    <property type="match status" value="1"/>
</dbReference>